<dbReference type="AlphaFoldDB" id="A0A7X1NEZ7"/>
<dbReference type="RefSeq" id="WP_152763846.1">
    <property type="nucleotide sequence ID" value="NZ_WHNP01000033.1"/>
</dbReference>
<dbReference type="InterPro" id="IPR009495">
    <property type="entry name" value="NrsF"/>
</dbReference>
<feature type="transmembrane region" description="Helical" evidence="1">
    <location>
        <begin position="21"/>
        <end position="43"/>
    </location>
</feature>
<evidence type="ECO:0000256" key="1">
    <source>
        <dbReference type="SAM" id="Phobius"/>
    </source>
</evidence>
<gene>
    <name evidence="2" type="ORF">GCT13_28745</name>
</gene>
<organism evidence="2 3">
    <name type="scientific">Paraburkholderia franconis</name>
    <dbReference type="NCBI Taxonomy" id="2654983"/>
    <lineage>
        <taxon>Bacteria</taxon>
        <taxon>Pseudomonadati</taxon>
        <taxon>Pseudomonadota</taxon>
        <taxon>Betaproteobacteria</taxon>
        <taxon>Burkholderiales</taxon>
        <taxon>Burkholderiaceae</taxon>
        <taxon>Paraburkholderia</taxon>
    </lineage>
</organism>
<comment type="caution">
    <text evidence="2">The sequence shown here is derived from an EMBL/GenBank/DDBJ whole genome shotgun (WGS) entry which is preliminary data.</text>
</comment>
<dbReference type="Proteomes" id="UP000484381">
    <property type="component" value="Unassembled WGS sequence"/>
</dbReference>
<protein>
    <submittedName>
        <fullName evidence="2">DUF1109 family protein</fullName>
    </submittedName>
</protein>
<sequence>MKTDDFIAMLADGPRAPSRSAVVGRLGSGVAFSVVAALLLLAFVVPGGIPVHSLITRLAMTMFWLKVALPLSITIAAACIASRLSQPGVRVGRAWHALLTPFMAVWLVALATLFTAPADARSALILGHTWRTCSLHIALLSAPALFVLLRAMRSLAPTRPELAGAATGLLAGAIGALVYCLRCPEMEVPFWATWYLLGMTAPTLAGALLGRRMMRW</sequence>
<name>A0A7X1NEZ7_9BURK</name>
<feature type="transmembrane region" description="Helical" evidence="1">
    <location>
        <begin position="94"/>
        <end position="116"/>
    </location>
</feature>
<evidence type="ECO:0000313" key="2">
    <source>
        <dbReference type="EMBL" id="MPW20754.1"/>
    </source>
</evidence>
<dbReference type="EMBL" id="WHNP01000033">
    <property type="protein sequence ID" value="MPW20754.1"/>
    <property type="molecule type" value="Genomic_DNA"/>
</dbReference>
<keyword evidence="1" id="KW-1133">Transmembrane helix</keyword>
<dbReference type="Pfam" id="PF06532">
    <property type="entry name" value="NrsF"/>
    <property type="match status" value="1"/>
</dbReference>
<feature type="transmembrane region" description="Helical" evidence="1">
    <location>
        <begin position="128"/>
        <end position="149"/>
    </location>
</feature>
<evidence type="ECO:0000313" key="3">
    <source>
        <dbReference type="Proteomes" id="UP000484381"/>
    </source>
</evidence>
<keyword evidence="1" id="KW-0472">Membrane</keyword>
<proteinExistence type="predicted"/>
<feature type="transmembrane region" description="Helical" evidence="1">
    <location>
        <begin position="161"/>
        <end position="179"/>
    </location>
</feature>
<feature type="transmembrane region" description="Helical" evidence="1">
    <location>
        <begin position="191"/>
        <end position="210"/>
    </location>
</feature>
<keyword evidence="3" id="KW-1185">Reference proteome</keyword>
<accession>A0A7X1NEZ7</accession>
<reference evidence="2 3" key="1">
    <citation type="submission" date="2019-10" db="EMBL/GenBank/DDBJ databases">
        <title>Paraburkholderia sp. isolated from nodules of Mimosa pudica from Brazilian Atlantic Forest soils.</title>
        <authorList>
            <person name="Paulitsch F."/>
            <person name="Hungria M."/>
            <person name="Dall'Agnol R."/>
        </authorList>
    </citation>
    <scope>NUCLEOTIDE SEQUENCE [LARGE SCALE GENOMIC DNA]</scope>
    <source>
        <strain evidence="2 3">CNPSo 3157</strain>
    </source>
</reference>
<feature type="transmembrane region" description="Helical" evidence="1">
    <location>
        <begin position="63"/>
        <end position="82"/>
    </location>
</feature>
<keyword evidence="1" id="KW-0812">Transmembrane</keyword>